<organism evidence="3 4">
    <name type="scientific">Pseudoneurospora amorphoporcata</name>
    <dbReference type="NCBI Taxonomy" id="241081"/>
    <lineage>
        <taxon>Eukaryota</taxon>
        <taxon>Fungi</taxon>
        <taxon>Dikarya</taxon>
        <taxon>Ascomycota</taxon>
        <taxon>Pezizomycotina</taxon>
        <taxon>Sordariomycetes</taxon>
        <taxon>Sordariomycetidae</taxon>
        <taxon>Sordariales</taxon>
        <taxon>Sordariaceae</taxon>
        <taxon>Pseudoneurospora</taxon>
    </lineage>
</organism>
<feature type="compositionally biased region" description="Polar residues" evidence="2">
    <location>
        <begin position="636"/>
        <end position="653"/>
    </location>
</feature>
<evidence type="ECO:0000313" key="4">
    <source>
        <dbReference type="Proteomes" id="UP001303222"/>
    </source>
</evidence>
<feature type="coiled-coil region" evidence="1">
    <location>
        <begin position="192"/>
        <end position="219"/>
    </location>
</feature>
<evidence type="ECO:0000313" key="3">
    <source>
        <dbReference type="EMBL" id="KAK3952837.1"/>
    </source>
</evidence>
<evidence type="ECO:0008006" key="5">
    <source>
        <dbReference type="Google" id="ProtNLM"/>
    </source>
</evidence>
<evidence type="ECO:0000256" key="2">
    <source>
        <dbReference type="SAM" id="MobiDB-lite"/>
    </source>
</evidence>
<feature type="compositionally biased region" description="Polar residues" evidence="2">
    <location>
        <begin position="700"/>
        <end position="709"/>
    </location>
</feature>
<dbReference type="CDD" id="cd14688">
    <property type="entry name" value="bZIP_YAP"/>
    <property type="match status" value="1"/>
</dbReference>
<dbReference type="EMBL" id="MU859116">
    <property type="protein sequence ID" value="KAK3952837.1"/>
    <property type="molecule type" value="Genomic_DNA"/>
</dbReference>
<dbReference type="AlphaFoldDB" id="A0AAN6NVH9"/>
<feature type="compositionally biased region" description="Basic and acidic residues" evidence="2">
    <location>
        <begin position="153"/>
        <end position="181"/>
    </location>
</feature>
<feature type="compositionally biased region" description="Polar residues" evidence="2">
    <location>
        <begin position="126"/>
        <end position="136"/>
    </location>
</feature>
<keyword evidence="4" id="KW-1185">Reference proteome</keyword>
<feature type="compositionally biased region" description="Pro residues" evidence="2">
    <location>
        <begin position="370"/>
        <end position="383"/>
    </location>
</feature>
<feature type="compositionally biased region" description="Polar residues" evidence="2">
    <location>
        <begin position="290"/>
        <end position="299"/>
    </location>
</feature>
<reference evidence="3" key="1">
    <citation type="journal article" date="2023" name="Mol. Phylogenet. Evol.">
        <title>Genome-scale phylogeny and comparative genomics of the fungal order Sordariales.</title>
        <authorList>
            <person name="Hensen N."/>
            <person name="Bonometti L."/>
            <person name="Westerberg I."/>
            <person name="Brannstrom I.O."/>
            <person name="Guillou S."/>
            <person name="Cros-Aarteil S."/>
            <person name="Calhoun S."/>
            <person name="Haridas S."/>
            <person name="Kuo A."/>
            <person name="Mondo S."/>
            <person name="Pangilinan J."/>
            <person name="Riley R."/>
            <person name="LaButti K."/>
            <person name="Andreopoulos B."/>
            <person name="Lipzen A."/>
            <person name="Chen C."/>
            <person name="Yan M."/>
            <person name="Daum C."/>
            <person name="Ng V."/>
            <person name="Clum A."/>
            <person name="Steindorff A."/>
            <person name="Ohm R.A."/>
            <person name="Martin F."/>
            <person name="Silar P."/>
            <person name="Natvig D.O."/>
            <person name="Lalanne C."/>
            <person name="Gautier V."/>
            <person name="Ament-Velasquez S.L."/>
            <person name="Kruys A."/>
            <person name="Hutchinson M.I."/>
            <person name="Powell A.J."/>
            <person name="Barry K."/>
            <person name="Miller A.N."/>
            <person name="Grigoriev I.V."/>
            <person name="Debuchy R."/>
            <person name="Gladieux P."/>
            <person name="Hiltunen Thoren M."/>
            <person name="Johannesson H."/>
        </authorList>
    </citation>
    <scope>NUCLEOTIDE SEQUENCE</scope>
    <source>
        <strain evidence="3">CBS 626.80</strain>
    </source>
</reference>
<dbReference type="InterPro" id="IPR046347">
    <property type="entry name" value="bZIP_sf"/>
</dbReference>
<dbReference type="PANTHER" id="PTHR40618">
    <property type="entry name" value="B-ZIP TRANSCRIPTION FACTOR (EUROFUNG)-RELATED"/>
    <property type="match status" value="1"/>
</dbReference>
<accession>A0AAN6NVH9</accession>
<comment type="caution">
    <text evidence="3">The sequence shown here is derived from an EMBL/GenBank/DDBJ whole genome shotgun (WGS) entry which is preliminary data.</text>
</comment>
<dbReference type="Gene3D" id="1.20.5.170">
    <property type="match status" value="1"/>
</dbReference>
<gene>
    <name evidence="3" type="ORF">QBC32DRAFT_340407</name>
</gene>
<dbReference type="GO" id="GO:0003700">
    <property type="term" value="F:DNA-binding transcription factor activity"/>
    <property type="evidence" value="ECO:0007669"/>
    <property type="project" value="InterPro"/>
</dbReference>
<keyword evidence="1" id="KW-0175">Coiled coil</keyword>
<feature type="region of interest" description="Disordered" evidence="2">
    <location>
        <begin position="636"/>
        <end position="751"/>
    </location>
</feature>
<dbReference type="PANTHER" id="PTHR40618:SF1">
    <property type="entry name" value="B-ZIP TRANSCRIPTION FACTOR (EUROFUNG)"/>
    <property type="match status" value="1"/>
</dbReference>
<reference evidence="3" key="2">
    <citation type="submission" date="2023-06" db="EMBL/GenBank/DDBJ databases">
        <authorList>
            <consortium name="Lawrence Berkeley National Laboratory"/>
            <person name="Mondo S.J."/>
            <person name="Hensen N."/>
            <person name="Bonometti L."/>
            <person name="Westerberg I."/>
            <person name="Brannstrom I.O."/>
            <person name="Guillou S."/>
            <person name="Cros-Aarteil S."/>
            <person name="Calhoun S."/>
            <person name="Haridas S."/>
            <person name="Kuo A."/>
            <person name="Pangilinan J."/>
            <person name="Riley R."/>
            <person name="Labutti K."/>
            <person name="Andreopoulos B."/>
            <person name="Lipzen A."/>
            <person name="Chen C."/>
            <person name="Yanf M."/>
            <person name="Daum C."/>
            <person name="Ng V."/>
            <person name="Clum A."/>
            <person name="Steindorff A."/>
            <person name="Ohm R."/>
            <person name="Martin F."/>
            <person name="Silar P."/>
            <person name="Natvig D."/>
            <person name="Lalanne C."/>
            <person name="Gautier V."/>
            <person name="Ament-Velasquez S.L."/>
            <person name="Kruys A."/>
            <person name="Hutchinson M.I."/>
            <person name="Powell A.J."/>
            <person name="Barry K."/>
            <person name="Miller A.N."/>
            <person name="Grigoriev I.V."/>
            <person name="Debuchy R."/>
            <person name="Gladieux P."/>
            <person name="Thoren M.H."/>
            <person name="Johannesson H."/>
        </authorList>
    </citation>
    <scope>NUCLEOTIDE SEQUENCE</scope>
    <source>
        <strain evidence="3">CBS 626.80</strain>
    </source>
</reference>
<feature type="compositionally biased region" description="Low complexity" evidence="2">
    <location>
        <begin position="720"/>
        <end position="741"/>
    </location>
</feature>
<dbReference type="Proteomes" id="UP001303222">
    <property type="component" value="Unassembled WGS sequence"/>
</dbReference>
<dbReference type="SUPFAM" id="SSF57959">
    <property type="entry name" value="Leucine zipper domain"/>
    <property type="match status" value="1"/>
</dbReference>
<protein>
    <recommendedName>
        <fullName evidence="5">BZIP domain-containing protein</fullName>
    </recommendedName>
</protein>
<evidence type="ECO:0000256" key="1">
    <source>
        <dbReference type="SAM" id="Coils"/>
    </source>
</evidence>
<proteinExistence type="predicted"/>
<feature type="region of interest" description="Disordered" evidence="2">
    <location>
        <begin position="260"/>
        <end position="315"/>
    </location>
</feature>
<name>A0AAN6NVH9_9PEZI</name>
<sequence length="804" mass="87866">MFNKAHSIREYTNHFGRRLYSSHQVHDLRVCPSYTQPVSAVTAAANISSNTNPRSWPSFPLQLARLSIINPSLPLLSSPISLSETQKSSTVTFMMRYSGGDLAILGVETYPDPLIQAPARSRSARPPNTTIASQPSEEGGPRKRPRLQGADGGTREKDETKRARGRPRLDVSDETAADRRRTQIRLAQRAYRNRKETAIQTLEKQVENLQKVNKDMNHAFMKFSDFAVASGLLDTSSELGRQLLATKKKFITIIQAGGDDLDANDDHEGRLHGSTSTADFIGSDRRRKGTAQSEGQGNSPEYMVTPSATESPEPPQLYPGLTITHEPFSQSYSTNAPDTDLSLSLPTTNQATEFHLATTAIDFNLDFLSPPQPQAQPQPPQSPSPYSSLPVPSSYASHEITFGRRYQRFAIERAHMLVTMPNPPIDKLSKAFGFCLLFESPDMIFQRTLKAIARSAGESLHNWQYPFYHLGGAGTHLNSTLILEAGMGVRLNLQQVPGGNQGTLDVLKPHAELTAGFGMGPFLPNVNDARDKWLDKETMEMLMPGFDGTYYDCDEVEFYFHQRGVIIPPGADTYTVEIYPAQFGAGGVQGGGSGGSGSLEELDLACLDSVVQNRIPGEEGPPPSLMDFASNTSIVSDDFPSSYQQQPSTTTALTPGGYSGSSSLSPPSTACSGAQDWTPRFLGVPAPQQANDGFDISEASPDNNNNNMYMSPKSHHSSHSSRSAGTGTTTGTTTTTSFDQDQPPPLRQPQPQQMWNQRMLVTIDVHRLVTELVERAICLGRTPGIRVEEINAAFWKSVEISVPL</sequence>
<feature type="region of interest" description="Disordered" evidence="2">
    <location>
        <begin position="117"/>
        <end position="181"/>
    </location>
</feature>
<feature type="region of interest" description="Disordered" evidence="2">
    <location>
        <begin position="366"/>
        <end position="392"/>
    </location>
</feature>